<protein>
    <submittedName>
        <fullName evidence="2">Nucleotidyltransferase domain-containing protein</fullName>
    </submittedName>
</protein>
<proteinExistence type="predicted"/>
<evidence type="ECO:0000313" key="3">
    <source>
        <dbReference type="Proteomes" id="UP001521931"/>
    </source>
</evidence>
<feature type="domain" description="Polymerase nucleotidyl transferase" evidence="1">
    <location>
        <begin position="112"/>
        <end position="145"/>
    </location>
</feature>
<gene>
    <name evidence="2" type="ORF">MHL29_09920</name>
</gene>
<dbReference type="InterPro" id="IPR036390">
    <property type="entry name" value="WH_DNA-bd_sf"/>
</dbReference>
<dbReference type="SUPFAM" id="SSF81301">
    <property type="entry name" value="Nucleotidyltransferase"/>
    <property type="match status" value="1"/>
</dbReference>
<evidence type="ECO:0000259" key="1">
    <source>
        <dbReference type="Pfam" id="PF01909"/>
    </source>
</evidence>
<dbReference type="Pfam" id="PF01909">
    <property type="entry name" value="NTP_transf_2"/>
    <property type="match status" value="1"/>
</dbReference>
<organism evidence="2 3">
    <name type="scientific">Arsenicicoccus bolidensis</name>
    <dbReference type="NCBI Taxonomy" id="229480"/>
    <lineage>
        <taxon>Bacteria</taxon>
        <taxon>Bacillati</taxon>
        <taxon>Actinomycetota</taxon>
        <taxon>Actinomycetes</taxon>
        <taxon>Micrococcales</taxon>
        <taxon>Intrasporangiaceae</taxon>
        <taxon>Arsenicicoccus</taxon>
    </lineage>
</organism>
<name>A0ABS9Q2U7_9MICO</name>
<dbReference type="CDD" id="cd05403">
    <property type="entry name" value="NT_KNTase_like"/>
    <property type="match status" value="1"/>
</dbReference>
<dbReference type="Proteomes" id="UP001521931">
    <property type="component" value="Unassembled WGS sequence"/>
</dbReference>
<dbReference type="EMBL" id="JAKRCV010000028">
    <property type="protein sequence ID" value="MCG7322202.1"/>
    <property type="molecule type" value="Genomic_DNA"/>
</dbReference>
<dbReference type="RefSeq" id="WP_029211528.1">
    <property type="nucleotide sequence ID" value="NZ_DAMCTM010000020.1"/>
</dbReference>
<dbReference type="Gene3D" id="3.30.460.10">
    <property type="entry name" value="Beta Polymerase, domain 2"/>
    <property type="match status" value="1"/>
</dbReference>
<sequence length="214" mass="23242">MDLSHPLSAITPSLEGEALTVLAGTESALTGRGIAELARRGSHTAMTQALGRLAHQGLVIVEPAGRAHLYRLNREHLLAPVVLAASKAASEVRSRLTKQIEGWRVPCLHASLYGSLSRGEAGSDSDIDVLVVRPPHLDEAQAEAWSDQLAELERLVWQWTGNTLSWLDTTQEDLRRAVEADEPLIRSWREDSITLAGESLGPLIARLATERSPA</sequence>
<reference evidence="2 3" key="1">
    <citation type="submission" date="2022-02" db="EMBL/GenBank/DDBJ databases">
        <title>Uncovering new skin microbiome diversity through culturing and metagenomics.</title>
        <authorList>
            <person name="Conlan S."/>
            <person name="Deming C."/>
            <person name="Nisc Comparative Sequencing Program N."/>
            <person name="Segre J.A."/>
        </authorList>
    </citation>
    <scope>NUCLEOTIDE SEQUENCE [LARGE SCALE GENOMIC DNA]</scope>
    <source>
        <strain evidence="2 3">ACRQZ</strain>
    </source>
</reference>
<dbReference type="SUPFAM" id="SSF46785">
    <property type="entry name" value="Winged helix' DNA-binding domain"/>
    <property type="match status" value="1"/>
</dbReference>
<comment type="caution">
    <text evidence="2">The sequence shown here is derived from an EMBL/GenBank/DDBJ whole genome shotgun (WGS) entry which is preliminary data.</text>
</comment>
<accession>A0ABS9Q2U7</accession>
<keyword evidence="3" id="KW-1185">Reference proteome</keyword>
<dbReference type="InterPro" id="IPR002934">
    <property type="entry name" value="Polymerase_NTP_transf_dom"/>
</dbReference>
<evidence type="ECO:0000313" key="2">
    <source>
        <dbReference type="EMBL" id="MCG7322202.1"/>
    </source>
</evidence>
<dbReference type="InterPro" id="IPR043519">
    <property type="entry name" value="NT_sf"/>
</dbReference>